<evidence type="ECO:0008006" key="5">
    <source>
        <dbReference type="Google" id="ProtNLM"/>
    </source>
</evidence>
<evidence type="ECO:0000256" key="1">
    <source>
        <dbReference type="SAM" id="Phobius"/>
    </source>
</evidence>
<reference evidence="3" key="1">
    <citation type="submission" date="2022-08" db="EMBL/GenBank/DDBJ databases">
        <authorList>
            <person name="Tian L."/>
        </authorList>
    </citation>
    <scope>NUCLEOTIDE SEQUENCE</scope>
    <source>
        <strain evidence="3">CM253</strain>
        <plasmid evidence="3">unnamed1</plasmid>
    </source>
</reference>
<feature type="transmembrane region" description="Helical" evidence="1">
    <location>
        <begin position="32"/>
        <end position="65"/>
    </location>
</feature>
<accession>A0ABY5Q8E8</accession>
<protein>
    <recommendedName>
        <fullName evidence="5">Secreted protein</fullName>
    </recommendedName>
</protein>
<keyword evidence="1" id="KW-1133">Transmembrane helix</keyword>
<evidence type="ECO:0000313" key="2">
    <source>
        <dbReference type="EMBL" id="UUY52256.1"/>
    </source>
</evidence>
<keyword evidence="4" id="KW-1185">Reference proteome</keyword>
<organism evidence="3 4">
    <name type="scientific">Streptomyces yangpuensis</name>
    <dbReference type="NCBI Taxonomy" id="1648182"/>
    <lineage>
        <taxon>Bacteria</taxon>
        <taxon>Bacillati</taxon>
        <taxon>Actinomycetota</taxon>
        <taxon>Actinomycetes</taxon>
        <taxon>Kitasatosporales</taxon>
        <taxon>Streptomycetaceae</taxon>
        <taxon>Streptomyces</taxon>
    </lineage>
</organism>
<dbReference type="Proteomes" id="UP001057738">
    <property type="component" value="Plasmid unnamed1"/>
</dbReference>
<keyword evidence="1" id="KW-0472">Membrane</keyword>
<gene>
    <name evidence="2" type="ORF">NRK68_33770</name>
    <name evidence="3" type="ORF">NRK68_35265</name>
</gene>
<dbReference type="EMBL" id="CP102515">
    <property type="protein sequence ID" value="UUY52519.1"/>
    <property type="molecule type" value="Genomic_DNA"/>
</dbReference>
<dbReference type="RefSeq" id="WP_257857997.1">
    <property type="nucleotide sequence ID" value="NZ_CP102515.1"/>
</dbReference>
<name>A0ABY5Q8E8_9ACTN</name>
<geneLocation type="plasmid" evidence="3 4">
    <name>unnamed1</name>
</geneLocation>
<keyword evidence="3" id="KW-0614">Plasmid</keyword>
<evidence type="ECO:0000313" key="4">
    <source>
        <dbReference type="Proteomes" id="UP001057738"/>
    </source>
</evidence>
<sequence>MSRWLLGLSGRGSAWCVTPPDSRVRRFRPSKAFVIVIVLAMLAELVLVVCGVPATTAVQAVAAVLATVEAVRRLTARGPAPAAATAR</sequence>
<keyword evidence="1" id="KW-0812">Transmembrane</keyword>
<dbReference type="GeneID" id="95578802"/>
<evidence type="ECO:0000313" key="3">
    <source>
        <dbReference type="EMBL" id="UUY52519.1"/>
    </source>
</evidence>
<dbReference type="EMBL" id="CP102515">
    <property type="protein sequence ID" value="UUY52256.1"/>
    <property type="molecule type" value="Genomic_DNA"/>
</dbReference>
<proteinExistence type="predicted"/>